<proteinExistence type="predicted"/>
<dbReference type="AlphaFoldDB" id="A0A420W0P7"/>
<evidence type="ECO:0000313" key="1">
    <source>
        <dbReference type="EMBL" id="RKO72142.1"/>
    </source>
</evidence>
<dbReference type="EMBL" id="RBWS01000006">
    <property type="protein sequence ID" value="RKO72142.1"/>
    <property type="molecule type" value="Genomic_DNA"/>
</dbReference>
<organism evidence="1 2">
    <name type="scientific">Sphingobacterium puteale</name>
    <dbReference type="NCBI Taxonomy" id="2420510"/>
    <lineage>
        <taxon>Bacteria</taxon>
        <taxon>Pseudomonadati</taxon>
        <taxon>Bacteroidota</taxon>
        <taxon>Sphingobacteriia</taxon>
        <taxon>Sphingobacteriales</taxon>
        <taxon>Sphingobacteriaceae</taxon>
        <taxon>Sphingobacterium</taxon>
    </lineage>
</organism>
<sequence>MGDAKYSTPIWDFGGMSPPKDQCMFFSNGHPSCQGSSYRFACTTVNFPNTRFVYSFKQRSTALFDTDLYYQKLDRVLELLQDQHYSELNKIMGTMTITEVASYLSKSVRTIERRIAKGFLKAAYKEGNADLFLKKDVVQLYISEYKRWPRQMP</sequence>
<accession>A0A420W0P7</accession>
<evidence type="ECO:0000313" key="2">
    <source>
        <dbReference type="Proteomes" id="UP000282423"/>
    </source>
</evidence>
<dbReference type="Proteomes" id="UP000282423">
    <property type="component" value="Unassembled WGS sequence"/>
</dbReference>
<dbReference type="InterPro" id="IPR009061">
    <property type="entry name" value="DNA-bd_dom_put_sf"/>
</dbReference>
<evidence type="ECO:0008006" key="3">
    <source>
        <dbReference type="Google" id="ProtNLM"/>
    </source>
</evidence>
<name>A0A420W0P7_9SPHI</name>
<protein>
    <recommendedName>
        <fullName evidence="3">DNA-binding protein</fullName>
    </recommendedName>
</protein>
<comment type="caution">
    <text evidence="1">The sequence shown here is derived from an EMBL/GenBank/DDBJ whole genome shotgun (WGS) entry which is preliminary data.</text>
</comment>
<dbReference type="RefSeq" id="WP_121123225.1">
    <property type="nucleotide sequence ID" value="NZ_RBWS01000006.1"/>
</dbReference>
<keyword evidence="2" id="KW-1185">Reference proteome</keyword>
<dbReference type="OrthoDB" id="709223at2"/>
<reference evidence="1 2" key="1">
    <citation type="submission" date="2018-10" db="EMBL/GenBank/DDBJ databases">
        <title>Sphingobacterium sp. M05W1-28.</title>
        <authorList>
            <person name="Cai H."/>
        </authorList>
    </citation>
    <scope>NUCLEOTIDE SEQUENCE [LARGE SCALE GENOMIC DNA]</scope>
    <source>
        <strain evidence="1 2">M05W1-28</strain>
    </source>
</reference>
<dbReference type="SUPFAM" id="SSF46955">
    <property type="entry name" value="Putative DNA-binding domain"/>
    <property type="match status" value="1"/>
</dbReference>
<gene>
    <name evidence="1" type="ORF">D7322_08610</name>
</gene>